<gene>
    <name evidence="3" type="primary">rlpA</name>
    <name evidence="6" type="ORF">BC659_2702</name>
</gene>
<evidence type="ECO:0000256" key="3">
    <source>
        <dbReference type="HAMAP-Rule" id="MF_02071"/>
    </source>
</evidence>
<dbReference type="PANTHER" id="PTHR34183">
    <property type="entry name" value="ENDOLYTIC PEPTIDOGLYCAN TRANSGLYCOSYLASE RLPA"/>
    <property type="match status" value="1"/>
</dbReference>
<dbReference type="InterPro" id="IPR036908">
    <property type="entry name" value="RlpA-like_sf"/>
</dbReference>
<evidence type="ECO:0000256" key="1">
    <source>
        <dbReference type="ARBA" id="ARBA00023239"/>
    </source>
</evidence>
<dbReference type="CDD" id="cd22268">
    <property type="entry name" value="DPBB_RlpA-like"/>
    <property type="match status" value="1"/>
</dbReference>
<dbReference type="GO" id="GO:0071555">
    <property type="term" value="P:cell wall organization"/>
    <property type="evidence" value="ECO:0007669"/>
    <property type="project" value="UniProtKB-KW"/>
</dbReference>
<evidence type="ECO:0000313" key="7">
    <source>
        <dbReference type="Proteomes" id="UP000295741"/>
    </source>
</evidence>
<dbReference type="InterPro" id="IPR034718">
    <property type="entry name" value="RlpA"/>
</dbReference>
<keyword evidence="2 3" id="KW-0961">Cell wall biogenesis/degradation</keyword>
<dbReference type="NCBIfam" id="TIGR00413">
    <property type="entry name" value="rlpA"/>
    <property type="match status" value="1"/>
</dbReference>
<dbReference type="InterPro" id="IPR012997">
    <property type="entry name" value="RplA"/>
</dbReference>
<keyword evidence="1 3" id="KW-0456">Lyase</keyword>
<accession>A0A4R6ITC1</accession>
<evidence type="ECO:0000256" key="4">
    <source>
        <dbReference type="RuleBase" id="RU003495"/>
    </source>
</evidence>
<name>A0A4R6ITC1_9BACT</name>
<reference evidence="6 7" key="1">
    <citation type="submission" date="2019-03" db="EMBL/GenBank/DDBJ databases">
        <title>Genomic Encyclopedia of Archaeal and Bacterial Type Strains, Phase II (KMG-II): from individual species to whole genera.</title>
        <authorList>
            <person name="Goeker M."/>
        </authorList>
    </citation>
    <scope>NUCLEOTIDE SEQUENCE [LARGE SCALE GENOMIC DNA]</scope>
    <source>
        <strain evidence="6 7">DSM 28323</strain>
    </source>
</reference>
<evidence type="ECO:0000259" key="5">
    <source>
        <dbReference type="Pfam" id="PF03330"/>
    </source>
</evidence>
<dbReference type="Gene3D" id="2.40.40.10">
    <property type="entry name" value="RlpA-like domain"/>
    <property type="match status" value="1"/>
</dbReference>
<feature type="domain" description="RlpA-like protein double-psi beta-barrel" evidence="5">
    <location>
        <begin position="75"/>
        <end position="165"/>
    </location>
</feature>
<dbReference type="SUPFAM" id="SSF50685">
    <property type="entry name" value="Barwin-like endoglucanases"/>
    <property type="match status" value="1"/>
</dbReference>
<sequence length="182" mass="20062">MKTIVYLIVLLVFLLPSGARLEPSGMPMLRDTIPSTDTLPILKADSSLRIADSLLITGDSLSSFDSFTLVGKPVKGMASYYSKKFEGRKTATGAIFRHSKLTAASNQFPLNSMVRVTNLKNNKSIIVLINDRMHNKMKKKGRVVDLTRNAAKELDFVKTGIARVMVQAIIPYTKKPMGISSE</sequence>
<dbReference type="PANTHER" id="PTHR34183:SF1">
    <property type="entry name" value="ENDOLYTIC PEPTIDOGLYCAN TRANSGLYCOSYLASE RLPA"/>
    <property type="match status" value="1"/>
</dbReference>
<dbReference type="GO" id="GO:0008932">
    <property type="term" value="F:lytic endotransglycosylase activity"/>
    <property type="evidence" value="ECO:0007669"/>
    <property type="project" value="UniProtKB-UniRule"/>
</dbReference>
<dbReference type="AlphaFoldDB" id="A0A4R6ITC1"/>
<dbReference type="Proteomes" id="UP000295741">
    <property type="component" value="Unassembled WGS sequence"/>
</dbReference>
<organism evidence="6 7">
    <name type="scientific">Sediminibacterium goheungense</name>
    <dbReference type="NCBI Taxonomy" id="1086393"/>
    <lineage>
        <taxon>Bacteria</taxon>
        <taxon>Pseudomonadati</taxon>
        <taxon>Bacteroidota</taxon>
        <taxon>Chitinophagia</taxon>
        <taxon>Chitinophagales</taxon>
        <taxon>Chitinophagaceae</taxon>
        <taxon>Sediminibacterium</taxon>
    </lineage>
</organism>
<dbReference type="HAMAP" id="MF_02071">
    <property type="entry name" value="RlpA"/>
    <property type="match status" value="1"/>
</dbReference>
<dbReference type="GO" id="GO:0000270">
    <property type="term" value="P:peptidoglycan metabolic process"/>
    <property type="evidence" value="ECO:0007669"/>
    <property type="project" value="UniProtKB-UniRule"/>
</dbReference>
<comment type="caution">
    <text evidence="6">The sequence shown here is derived from an EMBL/GenBank/DDBJ whole genome shotgun (WGS) entry which is preliminary data.</text>
</comment>
<keyword evidence="6" id="KW-0449">Lipoprotein</keyword>
<comment type="similarity">
    <text evidence="3 4">Belongs to the RlpA family.</text>
</comment>
<comment type="function">
    <text evidence="3">Lytic transglycosylase with a strong preference for naked glycan strands that lack stem peptides.</text>
</comment>
<dbReference type="EMBL" id="SNWP01000012">
    <property type="protein sequence ID" value="TDO25779.1"/>
    <property type="molecule type" value="Genomic_DNA"/>
</dbReference>
<dbReference type="Pfam" id="PF03330">
    <property type="entry name" value="DPBB_1"/>
    <property type="match status" value="1"/>
</dbReference>
<dbReference type="OrthoDB" id="9779128at2"/>
<keyword evidence="7" id="KW-1185">Reference proteome</keyword>
<dbReference type="InterPro" id="IPR009009">
    <property type="entry name" value="RlpA-like_DPBB"/>
</dbReference>
<dbReference type="EC" id="4.2.2.-" evidence="3"/>
<proteinExistence type="inferred from homology"/>
<dbReference type="RefSeq" id="WP_133475271.1">
    <property type="nucleotide sequence ID" value="NZ_SNWP01000012.1"/>
</dbReference>
<evidence type="ECO:0000256" key="2">
    <source>
        <dbReference type="ARBA" id="ARBA00023316"/>
    </source>
</evidence>
<protein>
    <recommendedName>
        <fullName evidence="3">Probable endolytic peptidoglycan transglycosylase RlpA</fullName>
        <ecNumber evidence="3">4.2.2.-</ecNumber>
    </recommendedName>
</protein>
<evidence type="ECO:0000313" key="6">
    <source>
        <dbReference type="EMBL" id="TDO25779.1"/>
    </source>
</evidence>